<dbReference type="SUPFAM" id="SSF51905">
    <property type="entry name" value="FAD/NAD(P)-binding domain"/>
    <property type="match status" value="2"/>
</dbReference>
<dbReference type="InterPro" id="IPR050775">
    <property type="entry name" value="FAD-binding_Monooxygenases"/>
</dbReference>
<proteinExistence type="predicted"/>
<sequence length="548" mass="62331">MGSIERPAGQPEYDVLVIGCGLSGIYTLYRMQQLGLKVKALDEATGEGGTWHWNRYPGCRFDSESVSYGFSFSKEVLDEWNWTETFAPQPETLKYAQYLTEKFDLRQYMQFNTKVLSAHWQQDSRTWLLTDSHGLTYTSRFLITAMGIISAPTLPLIPGVDLFKGPAFHPSRWPADGNQQLIGKRVGIIGTGATGIQIIQTIVKPDFDLKSLTVFQRTPNWSAPLRNEPISQEEMAEYRKKYPEIFDRCSKSWSGFIHMSDTRKTLEVPEEERHAIWEDLYSKPGFGKWLGNFADINFDRDANAAYSAWIADKIRQRVNDPEIAEKLIPKNHGLGTRRLPLETNYFEVYNDPRVRLVDIANEEPIERITETGIQLKTGEHIEVDVLIYATGFDAVTGPFTSMDIRGVDGLRIQDAWENGVRTYLGLFIKGFPNMNTVLGPHQAFGNIPRSIEFAVNWVGDFIKFCFEKGVTYAEAEEEKVQEWTEHVHECSKGSLVLEVDSWMSGVNRNVPGKTKRTIVRYAGSGPGYRQRCTEVKDRAYADLKLVSV</sequence>
<keyword evidence="1" id="KW-0285">Flavoprotein</keyword>
<evidence type="ECO:0000256" key="1">
    <source>
        <dbReference type="ARBA" id="ARBA00022630"/>
    </source>
</evidence>
<keyword evidence="4" id="KW-0560">Oxidoreductase</keyword>
<dbReference type="Pfam" id="PF00743">
    <property type="entry name" value="FMO-like"/>
    <property type="match status" value="1"/>
</dbReference>
<keyword evidence="3" id="KW-0521">NADP</keyword>
<dbReference type="GO" id="GO:0050661">
    <property type="term" value="F:NADP binding"/>
    <property type="evidence" value="ECO:0007669"/>
    <property type="project" value="InterPro"/>
</dbReference>
<reference evidence="6" key="1">
    <citation type="journal article" date="2017" name="bioRxiv">
        <title>Conservation of a gene cluster reveals novel cercosporin biosynthetic mechanisms and extends production to the genus Colletotrichum.</title>
        <authorList>
            <person name="de Jonge R."/>
            <person name="Ebert M.K."/>
            <person name="Huitt-Roehl C.R."/>
            <person name="Pal P."/>
            <person name="Suttle J.C."/>
            <person name="Spanner R.E."/>
            <person name="Neubauer J.D."/>
            <person name="Jurick W.M.II."/>
            <person name="Stott K.A."/>
            <person name="Secor G.A."/>
            <person name="Thomma B.P.H.J."/>
            <person name="Van de Peer Y."/>
            <person name="Townsend C.A."/>
            <person name="Bolton M.D."/>
        </authorList>
    </citation>
    <scope>NUCLEOTIDE SEQUENCE [LARGE SCALE GENOMIC DNA]</scope>
    <source>
        <strain evidence="6">CBS538.71</strain>
    </source>
</reference>
<evidence type="ECO:0000256" key="4">
    <source>
        <dbReference type="ARBA" id="ARBA00023002"/>
    </source>
</evidence>
<evidence type="ECO:0000313" key="6">
    <source>
        <dbReference type="Proteomes" id="UP000237631"/>
    </source>
</evidence>
<name>A0A2S6CAV7_9PEZI</name>
<dbReference type="Proteomes" id="UP000237631">
    <property type="component" value="Unassembled WGS sequence"/>
</dbReference>
<dbReference type="PANTHER" id="PTHR43098:SF5">
    <property type="entry name" value="DUAL-FUNCTIONAL MONOOXYGENASE_METHYLTRANSFERASE PSOF"/>
    <property type="match status" value="1"/>
</dbReference>
<comment type="caution">
    <text evidence="5">The sequence shown here is derived from an EMBL/GenBank/DDBJ whole genome shotgun (WGS) entry which is preliminary data.</text>
</comment>
<evidence type="ECO:0000313" key="5">
    <source>
        <dbReference type="EMBL" id="PPJ56859.1"/>
    </source>
</evidence>
<dbReference type="OrthoDB" id="66881at2759"/>
<gene>
    <name evidence="5" type="ORF">CBER1_09980</name>
</gene>
<keyword evidence="6" id="KW-1185">Reference proteome</keyword>
<keyword evidence="2" id="KW-0274">FAD</keyword>
<dbReference type="InterPro" id="IPR020946">
    <property type="entry name" value="Flavin_mOase-like"/>
</dbReference>
<dbReference type="AlphaFoldDB" id="A0A2S6CAV7"/>
<protein>
    <recommendedName>
        <fullName evidence="7">FAD/NAD(P)-binding domain-containing protein</fullName>
    </recommendedName>
</protein>
<evidence type="ECO:0000256" key="3">
    <source>
        <dbReference type="ARBA" id="ARBA00022857"/>
    </source>
</evidence>
<dbReference type="Gene3D" id="3.50.50.60">
    <property type="entry name" value="FAD/NAD(P)-binding domain"/>
    <property type="match status" value="3"/>
</dbReference>
<dbReference type="GO" id="GO:0050660">
    <property type="term" value="F:flavin adenine dinucleotide binding"/>
    <property type="evidence" value="ECO:0007669"/>
    <property type="project" value="InterPro"/>
</dbReference>
<evidence type="ECO:0008006" key="7">
    <source>
        <dbReference type="Google" id="ProtNLM"/>
    </source>
</evidence>
<organism evidence="5 6">
    <name type="scientific">Cercospora berteroae</name>
    <dbReference type="NCBI Taxonomy" id="357750"/>
    <lineage>
        <taxon>Eukaryota</taxon>
        <taxon>Fungi</taxon>
        <taxon>Dikarya</taxon>
        <taxon>Ascomycota</taxon>
        <taxon>Pezizomycotina</taxon>
        <taxon>Dothideomycetes</taxon>
        <taxon>Dothideomycetidae</taxon>
        <taxon>Mycosphaerellales</taxon>
        <taxon>Mycosphaerellaceae</taxon>
        <taxon>Cercospora</taxon>
    </lineage>
</organism>
<accession>A0A2S6CAV7</accession>
<dbReference type="InterPro" id="IPR036188">
    <property type="entry name" value="FAD/NAD-bd_sf"/>
</dbReference>
<evidence type="ECO:0000256" key="2">
    <source>
        <dbReference type="ARBA" id="ARBA00022827"/>
    </source>
</evidence>
<dbReference type="GO" id="GO:0004499">
    <property type="term" value="F:N,N-dimethylaniline monooxygenase activity"/>
    <property type="evidence" value="ECO:0007669"/>
    <property type="project" value="InterPro"/>
</dbReference>
<dbReference type="EMBL" id="PNEN01000506">
    <property type="protein sequence ID" value="PPJ56859.1"/>
    <property type="molecule type" value="Genomic_DNA"/>
</dbReference>
<dbReference type="PANTHER" id="PTHR43098">
    <property type="entry name" value="L-ORNITHINE N(5)-MONOOXYGENASE-RELATED"/>
    <property type="match status" value="1"/>
</dbReference>